<protein>
    <submittedName>
        <fullName evidence="4">Uncharacterized protein</fullName>
    </submittedName>
</protein>
<keyword evidence="5" id="KW-1185">Reference proteome</keyword>
<feature type="compositionally biased region" description="Basic residues" evidence="3">
    <location>
        <begin position="248"/>
        <end position="258"/>
    </location>
</feature>
<evidence type="ECO:0000256" key="3">
    <source>
        <dbReference type="SAM" id="MobiDB-lite"/>
    </source>
</evidence>
<dbReference type="InterPro" id="IPR011344">
    <property type="entry name" value="ssDNA-bd"/>
</dbReference>
<dbReference type="AlphaFoldDB" id="A0A8T0GEP7"/>
<sequence length="285" mass="32177">MHARYTYVMAANFMSPLLWRRVSSRFGGLVRHRRWLPPGAFDITGSLQSRSSAGFREVTSSSHDISQADREFLREFRDFLRSRPIAMGANASASLKEKRRPRARRAEGASKAVSGAGVVFPRPSSVAFDKELVNTVHLIGRLGRDVKAASVAGGRLVAKVDLAVVQFIGEPPSWFNLVFWNQFAMIAEQHLKKGDLVRVTGKVTVDTYLENDYVKVLVLDLKYVHYGMQSAEKESALSRRSDEGNKKNVQKTVRKRKDHPQPAARRVFKVRPKKVCSFQFNDRSN</sequence>
<name>A0A8T0GEP7_CERPU</name>
<dbReference type="NCBIfam" id="TIGR00621">
    <property type="entry name" value="ssb"/>
    <property type="match status" value="1"/>
</dbReference>
<dbReference type="PROSITE" id="PS50935">
    <property type="entry name" value="SSB"/>
    <property type="match status" value="1"/>
</dbReference>
<dbReference type="PANTHER" id="PTHR10302">
    <property type="entry name" value="SINGLE-STRANDED DNA-BINDING PROTEIN"/>
    <property type="match status" value="1"/>
</dbReference>
<dbReference type="InterPro" id="IPR012340">
    <property type="entry name" value="NA-bd_OB-fold"/>
</dbReference>
<accession>A0A8T0GEP7</accession>
<evidence type="ECO:0000256" key="1">
    <source>
        <dbReference type="ARBA" id="ARBA00023125"/>
    </source>
</evidence>
<reference evidence="4 5" key="1">
    <citation type="submission" date="2020-06" db="EMBL/GenBank/DDBJ databases">
        <title>WGS assembly of Ceratodon purpureus strain R40.</title>
        <authorList>
            <person name="Carey S.B."/>
            <person name="Jenkins J."/>
            <person name="Shu S."/>
            <person name="Lovell J.T."/>
            <person name="Sreedasyam A."/>
            <person name="Maumus F."/>
            <person name="Tiley G.P."/>
            <person name="Fernandez-Pozo N."/>
            <person name="Barry K."/>
            <person name="Chen C."/>
            <person name="Wang M."/>
            <person name="Lipzen A."/>
            <person name="Daum C."/>
            <person name="Saski C.A."/>
            <person name="Payton A.C."/>
            <person name="Mcbreen J.C."/>
            <person name="Conrad R.E."/>
            <person name="Kollar L.M."/>
            <person name="Olsson S."/>
            <person name="Huttunen S."/>
            <person name="Landis J.B."/>
            <person name="Wickett N.J."/>
            <person name="Johnson M.G."/>
            <person name="Rensing S.A."/>
            <person name="Grimwood J."/>
            <person name="Schmutz J."/>
            <person name="Mcdaniel S.F."/>
        </authorList>
    </citation>
    <scope>NUCLEOTIDE SEQUENCE [LARGE SCALE GENOMIC DNA]</scope>
    <source>
        <strain evidence="4 5">R40</strain>
    </source>
</reference>
<evidence type="ECO:0000313" key="4">
    <source>
        <dbReference type="EMBL" id="KAG0557731.1"/>
    </source>
</evidence>
<dbReference type="PANTHER" id="PTHR10302:SF0">
    <property type="entry name" value="SINGLE-STRANDED DNA-BINDING PROTEIN, MITOCHONDRIAL"/>
    <property type="match status" value="1"/>
</dbReference>
<proteinExistence type="predicted"/>
<evidence type="ECO:0000256" key="2">
    <source>
        <dbReference type="PROSITE-ProRule" id="PRU00252"/>
    </source>
</evidence>
<dbReference type="Pfam" id="PF00436">
    <property type="entry name" value="SSB"/>
    <property type="match status" value="1"/>
</dbReference>
<feature type="compositionally biased region" description="Basic and acidic residues" evidence="3">
    <location>
        <begin position="234"/>
        <end position="246"/>
    </location>
</feature>
<comment type="caution">
    <text evidence="4">The sequence shown here is derived from an EMBL/GenBank/DDBJ whole genome shotgun (WGS) entry which is preliminary data.</text>
</comment>
<keyword evidence="1 2" id="KW-0238">DNA-binding</keyword>
<evidence type="ECO:0000313" key="5">
    <source>
        <dbReference type="Proteomes" id="UP000822688"/>
    </source>
</evidence>
<dbReference type="CDD" id="cd04496">
    <property type="entry name" value="SSB_OBF"/>
    <property type="match status" value="1"/>
</dbReference>
<gene>
    <name evidence="4" type="ORF">KC19_11G152900</name>
</gene>
<dbReference type="InterPro" id="IPR000424">
    <property type="entry name" value="Primosome_PriB/ssb"/>
</dbReference>
<dbReference type="SUPFAM" id="SSF50249">
    <property type="entry name" value="Nucleic acid-binding proteins"/>
    <property type="match status" value="1"/>
</dbReference>
<dbReference type="GO" id="GO:0006264">
    <property type="term" value="P:mitochondrial DNA replication"/>
    <property type="evidence" value="ECO:0007669"/>
    <property type="project" value="TreeGrafter"/>
</dbReference>
<dbReference type="EMBL" id="CM026432">
    <property type="protein sequence ID" value="KAG0557731.1"/>
    <property type="molecule type" value="Genomic_DNA"/>
</dbReference>
<organism evidence="4 5">
    <name type="scientific">Ceratodon purpureus</name>
    <name type="common">Fire moss</name>
    <name type="synonym">Dicranum purpureum</name>
    <dbReference type="NCBI Taxonomy" id="3225"/>
    <lineage>
        <taxon>Eukaryota</taxon>
        <taxon>Viridiplantae</taxon>
        <taxon>Streptophyta</taxon>
        <taxon>Embryophyta</taxon>
        <taxon>Bryophyta</taxon>
        <taxon>Bryophytina</taxon>
        <taxon>Bryopsida</taxon>
        <taxon>Dicranidae</taxon>
        <taxon>Pseudoditrichales</taxon>
        <taxon>Ditrichaceae</taxon>
        <taxon>Ceratodon</taxon>
    </lineage>
</organism>
<dbReference type="EMBL" id="CM026432">
    <property type="protein sequence ID" value="KAG0557732.1"/>
    <property type="molecule type" value="Genomic_DNA"/>
</dbReference>
<dbReference type="GO" id="GO:0042645">
    <property type="term" value="C:mitochondrial nucleoid"/>
    <property type="evidence" value="ECO:0007669"/>
    <property type="project" value="TreeGrafter"/>
</dbReference>
<dbReference type="Proteomes" id="UP000822688">
    <property type="component" value="Chromosome 11"/>
</dbReference>
<feature type="region of interest" description="Disordered" evidence="3">
    <location>
        <begin position="234"/>
        <end position="266"/>
    </location>
</feature>
<dbReference type="GO" id="GO:0003697">
    <property type="term" value="F:single-stranded DNA binding"/>
    <property type="evidence" value="ECO:0007669"/>
    <property type="project" value="InterPro"/>
</dbReference>
<dbReference type="Gene3D" id="2.40.50.140">
    <property type="entry name" value="Nucleic acid-binding proteins"/>
    <property type="match status" value="1"/>
</dbReference>